<accession>A0A068VA35</accession>
<evidence type="ECO:0000313" key="2">
    <source>
        <dbReference type="Proteomes" id="UP000295252"/>
    </source>
</evidence>
<dbReference type="InParanoid" id="A0A068VA35"/>
<dbReference type="Proteomes" id="UP000295252">
    <property type="component" value="Unassembled WGS sequence"/>
</dbReference>
<gene>
    <name evidence="1" type="ORF">GSCOC_T00002847001</name>
</gene>
<evidence type="ECO:0000313" key="1">
    <source>
        <dbReference type="EMBL" id="CDP17422.1"/>
    </source>
</evidence>
<dbReference type="EMBL" id="HG739243">
    <property type="protein sequence ID" value="CDP17422.1"/>
    <property type="molecule type" value="Genomic_DNA"/>
</dbReference>
<sequence length="115" mass="13050">MLLRQPADFWQPRLELGLNQRITETTFLYSPDSIHKLNAVPAREGDLPLNCSKPLLKKELLPSIQNRIERSFCNARPISLIALTDGLLYIMCSCQVHNLSFGKEESPLSITNRSI</sequence>
<protein>
    <submittedName>
        <fullName evidence="1">DH200=94 genomic scaffold, scaffold_159</fullName>
    </submittedName>
</protein>
<reference evidence="2" key="1">
    <citation type="journal article" date="2014" name="Science">
        <title>The coffee genome provides insight into the convergent evolution of caffeine biosynthesis.</title>
        <authorList>
            <person name="Denoeud F."/>
            <person name="Carretero-Paulet L."/>
            <person name="Dereeper A."/>
            <person name="Droc G."/>
            <person name="Guyot R."/>
            <person name="Pietrella M."/>
            <person name="Zheng C."/>
            <person name="Alberti A."/>
            <person name="Anthony F."/>
            <person name="Aprea G."/>
            <person name="Aury J.M."/>
            <person name="Bento P."/>
            <person name="Bernard M."/>
            <person name="Bocs S."/>
            <person name="Campa C."/>
            <person name="Cenci A."/>
            <person name="Combes M.C."/>
            <person name="Crouzillat D."/>
            <person name="Da Silva C."/>
            <person name="Daddiego L."/>
            <person name="De Bellis F."/>
            <person name="Dussert S."/>
            <person name="Garsmeur O."/>
            <person name="Gayraud T."/>
            <person name="Guignon V."/>
            <person name="Jahn K."/>
            <person name="Jamilloux V."/>
            <person name="Joet T."/>
            <person name="Labadie K."/>
            <person name="Lan T."/>
            <person name="Leclercq J."/>
            <person name="Lepelley M."/>
            <person name="Leroy T."/>
            <person name="Li L.T."/>
            <person name="Librado P."/>
            <person name="Lopez L."/>
            <person name="Munoz A."/>
            <person name="Noel B."/>
            <person name="Pallavicini A."/>
            <person name="Perrotta G."/>
            <person name="Poncet V."/>
            <person name="Pot D."/>
            <person name="Priyono X."/>
            <person name="Rigoreau M."/>
            <person name="Rouard M."/>
            <person name="Rozas J."/>
            <person name="Tranchant-Dubreuil C."/>
            <person name="VanBuren R."/>
            <person name="Zhang Q."/>
            <person name="Andrade A.C."/>
            <person name="Argout X."/>
            <person name="Bertrand B."/>
            <person name="de Kochko A."/>
            <person name="Graziosi G."/>
            <person name="Henry R.J."/>
            <person name="Jayarama X."/>
            <person name="Ming R."/>
            <person name="Nagai C."/>
            <person name="Rounsley S."/>
            <person name="Sankoff D."/>
            <person name="Giuliano G."/>
            <person name="Albert V.A."/>
            <person name="Wincker P."/>
            <person name="Lashermes P."/>
        </authorList>
    </citation>
    <scope>NUCLEOTIDE SEQUENCE [LARGE SCALE GENOMIC DNA]</scope>
    <source>
        <strain evidence="2">cv. DH200-94</strain>
    </source>
</reference>
<organism evidence="1 2">
    <name type="scientific">Coffea canephora</name>
    <name type="common">Robusta coffee</name>
    <dbReference type="NCBI Taxonomy" id="49390"/>
    <lineage>
        <taxon>Eukaryota</taxon>
        <taxon>Viridiplantae</taxon>
        <taxon>Streptophyta</taxon>
        <taxon>Embryophyta</taxon>
        <taxon>Tracheophyta</taxon>
        <taxon>Spermatophyta</taxon>
        <taxon>Magnoliopsida</taxon>
        <taxon>eudicotyledons</taxon>
        <taxon>Gunneridae</taxon>
        <taxon>Pentapetalae</taxon>
        <taxon>asterids</taxon>
        <taxon>lamiids</taxon>
        <taxon>Gentianales</taxon>
        <taxon>Rubiaceae</taxon>
        <taxon>Ixoroideae</taxon>
        <taxon>Gardenieae complex</taxon>
        <taxon>Bertiereae - Coffeeae clade</taxon>
        <taxon>Coffeeae</taxon>
        <taxon>Coffea</taxon>
    </lineage>
</organism>
<dbReference type="AlphaFoldDB" id="A0A068VA35"/>
<keyword evidence="2" id="KW-1185">Reference proteome</keyword>
<dbReference type="Gramene" id="CDP17422">
    <property type="protein sequence ID" value="CDP17422"/>
    <property type="gene ID" value="GSCOC_T00002847001"/>
</dbReference>
<proteinExistence type="predicted"/>
<name>A0A068VA35_COFCA</name>